<dbReference type="Gene3D" id="3.80.30.20">
    <property type="entry name" value="tm_1862 like domain"/>
    <property type="match status" value="1"/>
</dbReference>
<keyword evidence="3" id="KW-0004">4Fe-4S</keyword>
<evidence type="ECO:0000259" key="11">
    <source>
        <dbReference type="PROSITE" id="PS51449"/>
    </source>
</evidence>
<dbReference type="InterPro" id="IPR023404">
    <property type="entry name" value="rSAM_horseshoe"/>
</dbReference>
<evidence type="ECO:0000259" key="10">
    <source>
        <dbReference type="PROSITE" id="PS50926"/>
    </source>
</evidence>
<dbReference type="InterPro" id="IPR013848">
    <property type="entry name" value="Methylthiotransferase_N"/>
</dbReference>
<organism evidence="13">
    <name type="scientific">Cacopsylla melanoneura</name>
    <dbReference type="NCBI Taxonomy" id="428564"/>
    <lineage>
        <taxon>Eukaryota</taxon>
        <taxon>Metazoa</taxon>
        <taxon>Ecdysozoa</taxon>
        <taxon>Arthropoda</taxon>
        <taxon>Hexapoda</taxon>
        <taxon>Insecta</taxon>
        <taxon>Pterygota</taxon>
        <taxon>Neoptera</taxon>
        <taxon>Paraneoptera</taxon>
        <taxon>Hemiptera</taxon>
        <taxon>Sternorrhyncha</taxon>
        <taxon>Psylloidea</taxon>
        <taxon>Psyllidae</taxon>
        <taxon>Psyllinae</taxon>
        <taxon>Cacopsylla</taxon>
    </lineage>
</organism>
<evidence type="ECO:0000259" key="12">
    <source>
        <dbReference type="PROSITE" id="PS51918"/>
    </source>
</evidence>
<keyword evidence="5" id="KW-0479">Metal-binding</keyword>
<proteinExistence type="inferred from homology"/>
<keyword evidence="7" id="KW-0411">Iron-sulfur</keyword>
<dbReference type="Gene3D" id="3.40.50.12160">
    <property type="entry name" value="Methylthiotransferase, N-terminal domain"/>
    <property type="match status" value="1"/>
</dbReference>
<dbReference type="PANTHER" id="PTHR43020:SF2">
    <property type="entry name" value="MITOCHONDRIAL TRNA METHYLTHIOTRANSFERASE CDK5RAP1"/>
    <property type="match status" value="1"/>
</dbReference>
<evidence type="ECO:0000256" key="9">
    <source>
        <dbReference type="ARBA" id="ARBA00074452"/>
    </source>
</evidence>
<dbReference type="EMBL" id="HBUF01265568">
    <property type="protein sequence ID" value="CAG6684029.1"/>
    <property type="molecule type" value="Transcribed_RNA"/>
</dbReference>
<dbReference type="PROSITE" id="PS50926">
    <property type="entry name" value="TRAM"/>
    <property type="match status" value="1"/>
</dbReference>
<dbReference type="SFLD" id="SFLDG01082">
    <property type="entry name" value="B12-binding_domain_containing"/>
    <property type="match status" value="1"/>
</dbReference>
<protein>
    <recommendedName>
        <fullName evidence="9">CDK5RAP1-like protein</fullName>
    </recommendedName>
</protein>
<dbReference type="SFLD" id="SFLDF00273">
    <property type="entry name" value="(dimethylallyl)adenosine_tRNA"/>
    <property type="match status" value="1"/>
</dbReference>
<dbReference type="Pfam" id="PF04055">
    <property type="entry name" value="Radical_SAM"/>
    <property type="match status" value="1"/>
</dbReference>
<dbReference type="FunFam" id="3.40.50.12160:FF:000003">
    <property type="entry name" value="CDK5 regulatory subunit-associated protein 1"/>
    <property type="match status" value="1"/>
</dbReference>
<dbReference type="SFLD" id="SFLDF00413">
    <property type="entry name" value="CDK5RAP1"/>
    <property type="match status" value="1"/>
</dbReference>
<dbReference type="SFLD" id="SFLDG01061">
    <property type="entry name" value="methylthiotransferase"/>
    <property type="match status" value="1"/>
</dbReference>
<evidence type="ECO:0000256" key="5">
    <source>
        <dbReference type="ARBA" id="ARBA00022723"/>
    </source>
</evidence>
<dbReference type="InterPro" id="IPR006638">
    <property type="entry name" value="Elp3/MiaA/NifB-like_rSAM"/>
</dbReference>
<dbReference type="InterPro" id="IPR058240">
    <property type="entry name" value="rSAM_sf"/>
</dbReference>
<name>A0A8D8TCV4_9HEMI</name>
<feature type="domain" description="TRAM" evidence="10">
    <location>
        <begin position="509"/>
        <end position="585"/>
    </location>
</feature>
<reference evidence="13" key="1">
    <citation type="submission" date="2021-05" db="EMBL/GenBank/DDBJ databases">
        <authorList>
            <person name="Alioto T."/>
            <person name="Alioto T."/>
            <person name="Gomez Garrido J."/>
        </authorList>
    </citation>
    <scope>NUCLEOTIDE SEQUENCE</scope>
</reference>
<comment type="similarity">
    <text evidence="2">Belongs to the methylthiotransferase family. MiaB subfamily.</text>
</comment>
<dbReference type="NCBIfam" id="TIGR00089">
    <property type="entry name" value="MiaB/RimO family radical SAM methylthiotransferase"/>
    <property type="match status" value="1"/>
</dbReference>
<evidence type="ECO:0000256" key="6">
    <source>
        <dbReference type="ARBA" id="ARBA00023004"/>
    </source>
</evidence>
<dbReference type="Pfam" id="PF01938">
    <property type="entry name" value="TRAM"/>
    <property type="match status" value="1"/>
</dbReference>
<dbReference type="InterPro" id="IPR005839">
    <property type="entry name" value="Methylthiotransferase"/>
</dbReference>
<sequence>MLSTTFLKLYQHRSYSVVNHYRKILTNGINSHHFHTRTSTLFNESHSKIHDVSFKEKIENGPSLGEFIRNSPTVEHEHEIQKEELVPYLNQDDLHGQNRKVYFEVFGCQMNVNDIEVVWSILKSNGYTKVNQAREADVILVMTCAIRENAEGKVWERLKSYRSIKQANKKSRTFPLKIGILGCMAERLKKSLLEKEQCLDLVAGPDSYKDLPRLLALTYDNQTAINVMLSLDETYADISPVRLNEDSVSAFVSIMRGCDNMCSYCIVPFTRGRERSRPMQSILDEVKTLSDQGVKEITLLGQNVNSYRDTSVTSHQVAGLGTNSTTTTTPLVDGFKTVYKTKTGGIRFAELLDRVSRIDPEMRVRFTSPHPKDFPDEVLHLIKDRHNICKSLHLPAQSGNNEVLERMRRGYTVEAYLTLVDKIRSLIPGVSLSSDFIAGFCGETEAQFEDTLRLLETVRYRVAYLFAYSMREKTTAHRRYQDTVPTLVKNQRVQQMDITFRRHASLLNSQTVGSVQLVLVEGPSKKVASQLCGRIDGNIKVNFPANQEALIGYDETGSRPIRRGDYVAMLVTESTSQAMRGVPLYHTTSRGYDERNNEEFMRRNEERVKQ</sequence>
<dbReference type="InterPro" id="IPR002792">
    <property type="entry name" value="TRAM_dom"/>
</dbReference>
<dbReference type="InterPro" id="IPR006463">
    <property type="entry name" value="MiaB_methiolase"/>
</dbReference>
<dbReference type="GO" id="GO:0080090">
    <property type="term" value="P:regulation of primary metabolic process"/>
    <property type="evidence" value="ECO:0007669"/>
    <property type="project" value="UniProtKB-ARBA"/>
</dbReference>
<feature type="domain" description="Radical SAM core" evidence="12">
    <location>
        <begin position="244"/>
        <end position="507"/>
    </location>
</feature>
<dbReference type="Pfam" id="PF00919">
    <property type="entry name" value="UPF0004"/>
    <property type="match status" value="1"/>
</dbReference>
<dbReference type="PROSITE" id="PS01278">
    <property type="entry name" value="MTTASE_RADICAL"/>
    <property type="match status" value="1"/>
</dbReference>
<dbReference type="GO" id="GO:0046872">
    <property type="term" value="F:metal ion binding"/>
    <property type="evidence" value="ECO:0007669"/>
    <property type="project" value="UniProtKB-KW"/>
</dbReference>
<accession>A0A8D8TCV4</accession>
<evidence type="ECO:0000256" key="8">
    <source>
        <dbReference type="ARBA" id="ARBA00053923"/>
    </source>
</evidence>
<evidence type="ECO:0000256" key="7">
    <source>
        <dbReference type="ARBA" id="ARBA00023014"/>
    </source>
</evidence>
<dbReference type="GO" id="GO:0005739">
    <property type="term" value="C:mitochondrion"/>
    <property type="evidence" value="ECO:0007669"/>
    <property type="project" value="TreeGrafter"/>
</dbReference>
<dbReference type="PANTHER" id="PTHR43020">
    <property type="entry name" value="CDK5 REGULATORY SUBUNIT-ASSOCIATED PROTEIN 1"/>
    <property type="match status" value="1"/>
</dbReference>
<dbReference type="InterPro" id="IPR020612">
    <property type="entry name" value="Methylthiotransferase_CS"/>
</dbReference>
<comment type="function">
    <text evidence="8">Potential regulator of CDK5 activity.</text>
</comment>
<evidence type="ECO:0000256" key="4">
    <source>
        <dbReference type="ARBA" id="ARBA00022691"/>
    </source>
</evidence>
<feature type="domain" description="MTTase N-terminal" evidence="11">
    <location>
        <begin position="99"/>
        <end position="220"/>
    </location>
</feature>
<dbReference type="InterPro" id="IPR007197">
    <property type="entry name" value="rSAM"/>
</dbReference>
<dbReference type="FunFam" id="3.80.30.20:FF:000003">
    <property type="entry name" value="CDK5 regulatory subunit-associated protein 1"/>
    <property type="match status" value="1"/>
</dbReference>
<dbReference type="SFLD" id="SFLDS00029">
    <property type="entry name" value="Radical_SAM"/>
    <property type="match status" value="1"/>
</dbReference>
<evidence type="ECO:0000313" key="13">
    <source>
        <dbReference type="EMBL" id="CAG6684029.1"/>
    </source>
</evidence>
<comment type="cofactor">
    <cofactor evidence="1">
        <name>[4Fe-4S] cluster</name>
        <dbReference type="ChEBI" id="CHEBI:49883"/>
    </cofactor>
</comment>
<dbReference type="SUPFAM" id="SSF102114">
    <property type="entry name" value="Radical SAM enzymes"/>
    <property type="match status" value="1"/>
</dbReference>
<evidence type="ECO:0000256" key="2">
    <source>
        <dbReference type="ARBA" id="ARBA00009815"/>
    </source>
</evidence>
<keyword evidence="4" id="KW-0949">S-adenosyl-L-methionine</keyword>
<dbReference type="AlphaFoldDB" id="A0A8D8TCV4"/>
<evidence type="ECO:0000256" key="3">
    <source>
        <dbReference type="ARBA" id="ARBA00022485"/>
    </source>
</evidence>
<dbReference type="PROSITE" id="PS51918">
    <property type="entry name" value="RADICAL_SAM"/>
    <property type="match status" value="1"/>
</dbReference>
<dbReference type="GO" id="GO:0035597">
    <property type="term" value="F:tRNA-2-methylthio-N(6)-dimethylallyladenosine(37) synthase activity"/>
    <property type="evidence" value="ECO:0007669"/>
    <property type="project" value="TreeGrafter"/>
</dbReference>
<dbReference type="GO" id="GO:0005829">
    <property type="term" value="C:cytosol"/>
    <property type="evidence" value="ECO:0007669"/>
    <property type="project" value="TreeGrafter"/>
</dbReference>
<dbReference type="PROSITE" id="PS51449">
    <property type="entry name" value="MTTASE_N"/>
    <property type="match status" value="1"/>
</dbReference>
<evidence type="ECO:0000256" key="1">
    <source>
        <dbReference type="ARBA" id="ARBA00001966"/>
    </source>
</evidence>
<dbReference type="InterPro" id="IPR038135">
    <property type="entry name" value="Methylthiotransferase_N_sf"/>
</dbReference>
<dbReference type="GO" id="GO:0060255">
    <property type="term" value="P:regulation of macromolecule metabolic process"/>
    <property type="evidence" value="ECO:0007669"/>
    <property type="project" value="UniProtKB-ARBA"/>
</dbReference>
<keyword evidence="6" id="KW-0408">Iron</keyword>
<dbReference type="SMART" id="SM00729">
    <property type="entry name" value="Elp3"/>
    <property type="match status" value="1"/>
</dbReference>
<dbReference type="GO" id="GO:0051539">
    <property type="term" value="F:4 iron, 4 sulfur cluster binding"/>
    <property type="evidence" value="ECO:0007669"/>
    <property type="project" value="UniProtKB-KW"/>
</dbReference>